<organism evidence="1 2">
    <name type="scientific">Candidatus Nitrosocaldus cavascurensis</name>
    <dbReference type="NCBI Taxonomy" id="2058097"/>
    <lineage>
        <taxon>Archaea</taxon>
        <taxon>Nitrososphaerota</taxon>
        <taxon>Nitrososphaeria</taxon>
        <taxon>Candidatus Nitrosocaldales</taxon>
        <taxon>Candidatus Nitrosocaldaceae</taxon>
        <taxon>Candidatus Nitrosocaldus</taxon>
    </lineage>
</organism>
<dbReference type="EMBL" id="LT981265">
    <property type="protein sequence ID" value="SPC33939.1"/>
    <property type="molecule type" value="Genomic_DNA"/>
</dbReference>
<reference evidence="2" key="1">
    <citation type="submission" date="2018-01" db="EMBL/GenBank/DDBJ databases">
        <authorList>
            <person name="Kerou L M."/>
        </authorList>
    </citation>
    <scope>NUCLEOTIDE SEQUENCE [LARGE SCALE GENOMIC DNA]</scope>
    <source>
        <strain evidence="2">SCU2</strain>
    </source>
</reference>
<dbReference type="Proteomes" id="UP000236248">
    <property type="component" value="Chromosome NCAV"/>
</dbReference>
<keyword evidence="2" id="KW-1185">Reference proteome</keyword>
<evidence type="ECO:0000313" key="2">
    <source>
        <dbReference type="Proteomes" id="UP000236248"/>
    </source>
</evidence>
<dbReference type="AlphaFoldDB" id="A0A2K5AQR4"/>
<protein>
    <submittedName>
        <fullName evidence="1">Uncharacterized protein</fullName>
    </submittedName>
</protein>
<sequence length="57" mass="6440">MSIISRLVNEFGIAKNLPWREGFNIDIGYELGITYFLSLIIHGVKDGALLQLRMKCA</sequence>
<accession>A0A2K5AQR4</accession>
<name>A0A2K5AQR4_9ARCH</name>
<dbReference type="KEGG" id="ncv:NCAV_0758"/>
<proteinExistence type="predicted"/>
<evidence type="ECO:0000313" key="1">
    <source>
        <dbReference type="EMBL" id="SPC33939.1"/>
    </source>
</evidence>
<gene>
    <name evidence="1" type="ORF">NCAV_0758</name>
</gene>